<dbReference type="AlphaFoldDB" id="M8CUJ7"/>
<dbReference type="InterPro" id="IPR001563">
    <property type="entry name" value="Peptidase_S10"/>
</dbReference>
<dbReference type="InterPro" id="IPR029058">
    <property type="entry name" value="AB_hydrolase_fold"/>
</dbReference>
<dbReference type="EnsemblPlants" id="EMT31262">
    <property type="protein sequence ID" value="EMT31262"/>
    <property type="gene ID" value="F775_03476"/>
</dbReference>
<dbReference type="GO" id="GO:0004185">
    <property type="term" value="F:serine-type carboxypeptidase activity"/>
    <property type="evidence" value="ECO:0007669"/>
    <property type="project" value="InterPro"/>
</dbReference>
<reference evidence="2" key="1">
    <citation type="submission" date="2015-06" db="UniProtKB">
        <authorList>
            <consortium name="EnsemblPlants"/>
        </authorList>
    </citation>
    <scope>IDENTIFICATION</scope>
</reference>
<protein>
    <submittedName>
        <fullName evidence="2">Putative serine carboxypeptidase-like protein 53</fullName>
    </submittedName>
</protein>
<name>M8CUJ7_AEGTA</name>
<comment type="similarity">
    <text evidence="1">Belongs to the peptidase S10 family.</text>
</comment>
<sequence>MKTVSSFSLLVLCLAALQLHANASHSQSQEAQLKNFISSRKNSASSTDTFQVRNIADRVAGSLSAESTVSDQSSMKAADKITALPGQPEGVDFDQYGGGGTVDAENGRALFYYLVESPSGASDKPLVLWLNGERSQ</sequence>
<evidence type="ECO:0000313" key="2">
    <source>
        <dbReference type="EnsemblPlants" id="EMT31262"/>
    </source>
</evidence>
<organism evidence="2">
    <name type="scientific">Aegilops tauschii</name>
    <name type="common">Tausch's goatgrass</name>
    <name type="synonym">Aegilops squarrosa</name>
    <dbReference type="NCBI Taxonomy" id="37682"/>
    <lineage>
        <taxon>Eukaryota</taxon>
        <taxon>Viridiplantae</taxon>
        <taxon>Streptophyta</taxon>
        <taxon>Embryophyta</taxon>
        <taxon>Tracheophyta</taxon>
        <taxon>Spermatophyta</taxon>
        <taxon>Magnoliopsida</taxon>
        <taxon>Liliopsida</taxon>
        <taxon>Poales</taxon>
        <taxon>Poaceae</taxon>
        <taxon>BOP clade</taxon>
        <taxon>Pooideae</taxon>
        <taxon>Triticodae</taxon>
        <taxon>Triticeae</taxon>
        <taxon>Triticinae</taxon>
        <taxon>Aegilops</taxon>
    </lineage>
</organism>
<proteinExistence type="inferred from homology"/>
<evidence type="ECO:0000256" key="1">
    <source>
        <dbReference type="ARBA" id="ARBA00009431"/>
    </source>
</evidence>
<dbReference type="GO" id="GO:0006508">
    <property type="term" value="P:proteolysis"/>
    <property type="evidence" value="ECO:0007669"/>
    <property type="project" value="InterPro"/>
</dbReference>
<dbReference type="Gene3D" id="3.40.50.1820">
    <property type="entry name" value="alpha/beta hydrolase"/>
    <property type="match status" value="1"/>
</dbReference>
<accession>M8CUJ7</accession>
<dbReference type="Pfam" id="PF00450">
    <property type="entry name" value="Peptidase_S10"/>
    <property type="match status" value="1"/>
</dbReference>
<dbReference type="SUPFAM" id="SSF53474">
    <property type="entry name" value="alpha/beta-Hydrolases"/>
    <property type="match status" value="1"/>
</dbReference>